<accession>A0A8A4JBQ0</accession>
<gene>
    <name evidence="15" type="primary">ATP6</name>
</gene>
<dbReference type="PROSITE" id="PS00449">
    <property type="entry name" value="ATPASE_A"/>
    <property type="match status" value="1"/>
</dbReference>
<keyword evidence="8" id="KW-0375">Hydrogen ion transport</keyword>
<dbReference type="InterPro" id="IPR035908">
    <property type="entry name" value="F0_ATP_A_sf"/>
</dbReference>
<dbReference type="Pfam" id="PF00119">
    <property type="entry name" value="ATP-synt_A"/>
    <property type="match status" value="1"/>
</dbReference>
<dbReference type="Gene3D" id="1.20.120.220">
    <property type="entry name" value="ATP synthase, F0 complex, subunit A"/>
    <property type="match status" value="1"/>
</dbReference>
<evidence type="ECO:0000256" key="6">
    <source>
        <dbReference type="ARBA" id="ARBA00022547"/>
    </source>
</evidence>
<evidence type="ECO:0000256" key="10">
    <source>
        <dbReference type="ARBA" id="ARBA00023065"/>
    </source>
</evidence>
<dbReference type="InterPro" id="IPR000568">
    <property type="entry name" value="ATP_synth_F0_asu"/>
</dbReference>
<evidence type="ECO:0000256" key="14">
    <source>
        <dbReference type="SAM" id="Phobius"/>
    </source>
</evidence>
<keyword evidence="7 14" id="KW-0812">Transmembrane</keyword>
<evidence type="ECO:0000256" key="5">
    <source>
        <dbReference type="ARBA" id="ARBA00022448"/>
    </source>
</evidence>
<dbReference type="CDD" id="cd00310">
    <property type="entry name" value="ATP-synt_Fo_a_6"/>
    <property type="match status" value="1"/>
</dbReference>
<comment type="similarity">
    <text evidence="3">Belongs to the ATPase A chain family.</text>
</comment>
<dbReference type="InterPro" id="IPR045083">
    <property type="entry name" value="ATP_synth_F0_asu_bact/mt"/>
</dbReference>
<dbReference type="GO" id="GO:0046933">
    <property type="term" value="F:proton-transporting ATP synthase activity, rotational mechanism"/>
    <property type="evidence" value="ECO:0007669"/>
    <property type="project" value="TreeGrafter"/>
</dbReference>
<feature type="transmembrane region" description="Helical" evidence="14">
    <location>
        <begin position="191"/>
        <end position="224"/>
    </location>
</feature>
<feature type="transmembrane region" description="Helical" evidence="14">
    <location>
        <begin position="105"/>
        <end position="125"/>
    </location>
</feature>
<feature type="transmembrane region" description="Helical" evidence="14">
    <location>
        <begin position="20"/>
        <end position="37"/>
    </location>
</feature>
<keyword evidence="6" id="KW-0138">CF(0)</keyword>
<evidence type="ECO:0000256" key="13">
    <source>
        <dbReference type="RuleBase" id="RU004450"/>
    </source>
</evidence>
<dbReference type="NCBIfam" id="TIGR01131">
    <property type="entry name" value="ATP_synt_6_or_A"/>
    <property type="match status" value="1"/>
</dbReference>
<evidence type="ECO:0000256" key="3">
    <source>
        <dbReference type="ARBA" id="ARBA00006810"/>
    </source>
</evidence>
<keyword evidence="11 14" id="KW-0472">Membrane</keyword>
<dbReference type="GO" id="GO:0045259">
    <property type="term" value="C:proton-transporting ATP synthase complex"/>
    <property type="evidence" value="ECO:0007669"/>
    <property type="project" value="UniProtKB-KW"/>
</dbReference>
<name>A0A8A4JBQ0_9HYME</name>
<evidence type="ECO:0000256" key="2">
    <source>
        <dbReference type="ARBA" id="ARBA00004141"/>
    </source>
</evidence>
<organism evidence="15">
    <name type="scientific">Psyttalia lounsburyi</name>
    <dbReference type="NCBI Taxonomy" id="405760"/>
    <lineage>
        <taxon>Eukaryota</taxon>
        <taxon>Metazoa</taxon>
        <taxon>Ecdysozoa</taxon>
        <taxon>Arthropoda</taxon>
        <taxon>Hexapoda</taxon>
        <taxon>Insecta</taxon>
        <taxon>Pterygota</taxon>
        <taxon>Neoptera</taxon>
        <taxon>Endopterygota</taxon>
        <taxon>Hymenoptera</taxon>
        <taxon>Apocrita</taxon>
        <taxon>Ichneumonoidea</taxon>
        <taxon>Braconidae</taxon>
        <taxon>Opiinae</taxon>
        <taxon>Psyttalia</taxon>
    </lineage>
</organism>
<keyword evidence="10" id="KW-0406">Ion transport</keyword>
<evidence type="ECO:0000256" key="12">
    <source>
        <dbReference type="ARBA" id="ARBA00023310"/>
    </source>
</evidence>
<comment type="subcellular location">
    <subcellularLocation>
        <location evidence="2">Membrane</location>
        <topology evidence="2">Multi-pass membrane protein</topology>
    </subcellularLocation>
    <subcellularLocation>
        <location evidence="13">Mitochondrion inner membrane</location>
        <topology evidence="13">Multi-pass membrane protein</topology>
    </subcellularLocation>
</comment>
<dbReference type="PANTHER" id="PTHR11410">
    <property type="entry name" value="ATP SYNTHASE SUBUNIT A"/>
    <property type="match status" value="1"/>
</dbReference>
<dbReference type="EMBL" id="MW279214">
    <property type="protein sequence ID" value="QTC30741.1"/>
    <property type="molecule type" value="Genomic_DNA"/>
</dbReference>
<protein>
    <recommendedName>
        <fullName evidence="13">ATP synthase subunit a</fullName>
    </recommendedName>
</protein>
<dbReference type="InterPro" id="IPR023011">
    <property type="entry name" value="ATP_synth_F0_asu_AS"/>
</dbReference>
<feature type="transmembrane region" description="Helical" evidence="14">
    <location>
        <begin position="49"/>
        <end position="71"/>
    </location>
</feature>
<keyword evidence="15" id="KW-0496">Mitochondrion</keyword>
<comment type="function">
    <text evidence="1">Mitochondrial membrane ATP synthase (F(1)F(0) ATP synthase or Complex V) produces ATP from ADP in the presence of a proton gradient across the membrane which is generated by electron transport complexes of the respiratory chain. F-type ATPases consist of two structural domains, F(1) - containing the extramembraneous catalytic core and F(0) - containing the membrane proton channel, linked together by a central stalk and a peripheral stalk. During catalysis, ATP synthesis in the catalytic domain of F(1) is coupled via a rotary mechanism of the central stalk subunits to proton translocation. Key component of the proton channel; it may play a direct role in the translocation of protons across the membrane.</text>
</comment>
<proteinExistence type="inferred from homology"/>
<dbReference type="GO" id="GO:0005743">
    <property type="term" value="C:mitochondrial inner membrane"/>
    <property type="evidence" value="ECO:0007669"/>
    <property type="project" value="UniProtKB-SubCell"/>
</dbReference>
<evidence type="ECO:0000256" key="4">
    <source>
        <dbReference type="ARBA" id="ARBA00011648"/>
    </source>
</evidence>
<evidence type="ECO:0000313" key="15">
    <source>
        <dbReference type="EMBL" id="QTC30741.1"/>
    </source>
</evidence>
<evidence type="ECO:0000256" key="7">
    <source>
        <dbReference type="ARBA" id="ARBA00022692"/>
    </source>
</evidence>
<keyword evidence="12" id="KW-0066">ATP synthesis</keyword>
<keyword evidence="9 14" id="KW-1133">Transmembrane helix</keyword>
<dbReference type="PANTHER" id="PTHR11410:SF0">
    <property type="entry name" value="ATP SYNTHASE SUBUNIT A"/>
    <property type="match status" value="1"/>
</dbReference>
<keyword evidence="5" id="KW-0813">Transport</keyword>
<dbReference type="SUPFAM" id="SSF81336">
    <property type="entry name" value="F1F0 ATP synthase subunit A"/>
    <property type="match status" value="1"/>
</dbReference>
<dbReference type="PRINTS" id="PR00123">
    <property type="entry name" value="ATPASEA"/>
</dbReference>
<evidence type="ECO:0000256" key="11">
    <source>
        <dbReference type="ARBA" id="ARBA00023136"/>
    </source>
</evidence>
<evidence type="ECO:0000256" key="1">
    <source>
        <dbReference type="ARBA" id="ARBA00002070"/>
    </source>
</evidence>
<reference evidence="15" key="1">
    <citation type="journal article" name="Insects">
        <title>New Mitochondrial Gene Rearrangement in Psyttalia concolor, P. humilis and P. lounsburyi (Hymenoptera: Braconidae), Three Parasitoid Species of Economic Interest.</title>
        <authorList>
            <person name="Powell C."/>
            <person name="Caleca V."/>
            <person name="Rhode C."/>
            <person name="Teixeira da Costa L."/>
            <person name="van Asch B."/>
        </authorList>
    </citation>
    <scope>NUCLEOTIDE SEQUENCE</scope>
</reference>
<sequence length="229" mass="27393">MFYFYLMMMLNLFSMFDPQILNYSLNWMSTMIILILLPQMYWMMNSRLIYLFILLFMTLWLEFKLIMKLNFNMNNLIYFILLFLFILFNNFMGLFPYIFTSSSHLVYSLIFSLSMWLGLMLFGWLKNTIYMLAHLVPQGTPFMLMFFMVFIELLSSIIRPLTLSIRLTANMIAGHLLLTLLSLYVPSSFFLYFMFLLIQLMLMLLEMAVSAIQSYVFVALMILYLKETN</sequence>
<evidence type="ECO:0000256" key="9">
    <source>
        <dbReference type="ARBA" id="ARBA00022989"/>
    </source>
</evidence>
<evidence type="ECO:0000256" key="8">
    <source>
        <dbReference type="ARBA" id="ARBA00022781"/>
    </source>
</evidence>
<comment type="subunit">
    <text evidence="4">F-type ATPases have 2 components, CF(1) - the catalytic core - and CF(0) - the membrane proton channel. CF(1) has five subunits: alpha(3), beta(3), gamma(1), delta(1), epsilon(1). CF(0) has three main subunits: a, b and c.</text>
</comment>
<feature type="transmembrane region" description="Helical" evidence="14">
    <location>
        <begin position="77"/>
        <end position="98"/>
    </location>
</feature>
<geneLocation type="mitochondrion" evidence="15"/>
<dbReference type="AlphaFoldDB" id="A0A8A4JBQ0"/>